<dbReference type="InterPro" id="IPR017927">
    <property type="entry name" value="FAD-bd_FR_type"/>
</dbReference>
<dbReference type="OrthoDB" id="436496at2759"/>
<gene>
    <name evidence="4" type="ORF">GQ43DRAFT_368808</name>
</gene>
<dbReference type="AlphaFoldDB" id="A0A9P4JP19"/>
<reference evidence="4" key="1">
    <citation type="journal article" date="2020" name="Stud. Mycol.">
        <title>101 Dothideomycetes genomes: a test case for predicting lifestyles and emergence of pathogens.</title>
        <authorList>
            <person name="Haridas S."/>
            <person name="Albert R."/>
            <person name="Binder M."/>
            <person name="Bloem J."/>
            <person name="Labutti K."/>
            <person name="Salamov A."/>
            <person name="Andreopoulos B."/>
            <person name="Baker S."/>
            <person name="Barry K."/>
            <person name="Bills G."/>
            <person name="Bluhm B."/>
            <person name="Cannon C."/>
            <person name="Castanera R."/>
            <person name="Culley D."/>
            <person name="Daum C."/>
            <person name="Ezra D."/>
            <person name="Gonzalez J."/>
            <person name="Henrissat B."/>
            <person name="Kuo A."/>
            <person name="Liang C."/>
            <person name="Lipzen A."/>
            <person name="Lutzoni F."/>
            <person name="Magnuson J."/>
            <person name="Mondo S."/>
            <person name="Nolan M."/>
            <person name="Ohm R."/>
            <person name="Pangilinan J."/>
            <person name="Park H.-J."/>
            <person name="Ramirez L."/>
            <person name="Alfaro M."/>
            <person name="Sun H."/>
            <person name="Tritt A."/>
            <person name="Yoshinaga Y."/>
            <person name="Zwiers L.-H."/>
            <person name="Turgeon B."/>
            <person name="Goodwin S."/>
            <person name="Spatafora J."/>
            <person name="Crous P."/>
            <person name="Grigoriev I."/>
        </authorList>
    </citation>
    <scope>NUCLEOTIDE SEQUENCE</scope>
    <source>
        <strain evidence="4">ATCC 74209</strain>
    </source>
</reference>
<dbReference type="Proteomes" id="UP000799536">
    <property type="component" value="Unassembled WGS sequence"/>
</dbReference>
<dbReference type="Gene3D" id="3.40.50.80">
    <property type="entry name" value="Nucleotide-binding domain of ferredoxin-NADP reductase (FNR) module"/>
    <property type="match status" value="1"/>
</dbReference>
<dbReference type="InterPro" id="IPR052128">
    <property type="entry name" value="Oxidoreductase_NAD-binding"/>
</dbReference>
<proteinExistence type="predicted"/>
<sequence length="319" mass="34961">MSQAQASSQPYLSHEERTAADFRDTSLHRVIIDRITSVNERIKIFRLAIKDRQKGVNFLPGQWLDVHVPGIEKAGGFTLTSTPREALPESADVSLTSENARVPYLELAVQDSPSNPPAAWLWQTPQKVLGTTLTVRVGGSFVWPPPKLDLSEVKRVVFIAGGVGVNPLISILSHVHQTGSQFDDICFLYSSKLPSNNSKSTEVLFLSRLLDIFSPSGNHPRSSSGCLDLFITGTWDNSLLRISHLQSLFGASGTLPTVSVSSGRISDTDLLKAAGSCPFERSSSVYYVCGPPQMTDYTVQFLRGQDGVSADHVLCEKWW</sequence>
<keyword evidence="2" id="KW-0520">NAD</keyword>
<protein>
    <recommendedName>
        <fullName evidence="3">FAD-binding FR-type domain-containing protein</fullName>
    </recommendedName>
</protein>
<dbReference type="GO" id="GO:0005739">
    <property type="term" value="C:mitochondrion"/>
    <property type="evidence" value="ECO:0007669"/>
    <property type="project" value="TreeGrafter"/>
</dbReference>
<dbReference type="SUPFAM" id="SSF52343">
    <property type="entry name" value="Ferredoxin reductase-like, C-terminal NADP-linked domain"/>
    <property type="match status" value="1"/>
</dbReference>
<dbReference type="Gene3D" id="2.40.30.10">
    <property type="entry name" value="Translation factors"/>
    <property type="match status" value="1"/>
</dbReference>
<evidence type="ECO:0000259" key="3">
    <source>
        <dbReference type="PROSITE" id="PS51384"/>
    </source>
</evidence>
<dbReference type="PANTHER" id="PTHR46505">
    <property type="entry name" value="OXIDOREDUCTASE NAD-BINDING DOMAIN-CONTAINING PROTEIN 1"/>
    <property type="match status" value="1"/>
</dbReference>
<evidence type="ECO:0000256" key="1">
    <source>
        <dbReference type="ARBA" id="ARBA00023002"/>
    </source>
</evidence>
<keyword evidence="5" id="KW-1185">Reference proteome</keyword>
<evidence type="ECO:0000313" key="5">
    <source>
        <dbReference type="Proteomes" id="UP000799536"/>
    </source>
</evidence>
<dbReference type="CDD" id="cd00322">
    <property type="entry name" value="FNR_like"/>
    <property type="match status" value="1"/>
</dbReference>
<accession>A0A9P4JP19</accession>
<evidence type="ECO:0000256" key="2">
    <source>
        <dbReference type="ARBA" id="ARBA00023027"/>
    </source>
</evidence>
<dbReference type="EMBL" id="ML993931">
    <property type="protein sequence ID" value="KAF2202600.1"/>
    <property type="molecule type" value="Genomic_DNA"/>
</dbReference>
<comment type="caution">
    <text evidence="4">The sequence shown here is derived from an EMBL/GenBank/DDBJ whole genome shotgun (WGS) entry which is preliminary data.</text>
</comment>
<dbReference type="GO" id="GO:0016491">
    <property type="term" value="F:oxidoreductase activity"/>
    <property type="evidence" value="ECO:0007669"/>
    <property type="project" value="UniProtKB-KW"/>
</dbReference>
<dbReference type="InterPro" id="IPR017938">
    <property type="entry name" value="Riboflavin_synthase-like_b-brl"/>
</dbReference>
<dbReference type="PANTHER" id="PTHR46505:SF1">
    <property type="entry name" value="OXIDOREDUCTASE NAD-BINDING DOMAIN-CONTAINING PROTEIN 1"/>
    <property type="match status" value="1"/>
</dbReference>
<dbReference type="InterPro" id="IPR039261">
    <property type="entry name" value="FNR_nucleotide-bd"/>
</dbReference>
<feature type="domain" description="FAD-binding FR-type" evidence="3">
    <location>
        <begin position="25"/>
        <end position="146"/>
    </location>
</feature>
<dbReference type="PROSITE" id="PS51384">
    <property type="entry name" value="FAD_FR"/>
    <property type="match status" value="1"/>
</dbReference>
<name>A0A9P4JP19_9PLEO</name>
<dbReference type="SUPFAM" id="SSF63380">
    <property type="entry name" value="Riboflavin synthase domain-like"/>
    <property type="match status" value="1"/>
</dbReference>
<evidence type="ECO:0000313" key="4">
    <source>
        <dbReference type="EMBL" id="KAF2202600.1"/>
    </source>
</evidence>
<organism evidence="4 5">
    <name type="scientific">Delitschia confertaspora ATCC 74209</name>
    <dbReference type="NCBI Taxonomy" id="1513339"/>
    <lineage>
        <taxon>Eukaryota</taxon>
        <taxon>Fungi</taxon>
        <taxon>Dikarya</taxon>
        <taxon>Ascomycota</taxon>
        <taxon>Pezizomycotina</taxon>
        <taxon>Dothideomycetes</taxon>
        <taxon>Pleosporomycetidae</taxon>
        <taxon>Pleosporales</taxon>
        <taxon>Delitschiaceae</taxon>
        <taxon>Delitschia</taxon>
    </lineage>
</organism>
<keyword evidence="1" id="KW-0560">Oxidoreductase</keyword>